<name>A0A914MUV7_MELIC</name>
<dbReference type="PRINTS" id="PR00724">
    <property type="entry name" value="CRBOXYPTASEC"/>
</dbReference>
<dbReference type="SUPFAM" id="SSF53474">
    <property type="entry name" value="alpha/beta-Hydrolases"/>
    <property type="match status" value="1"/>
</dbReference>
<reference evidence="4" key="1">
    <citation type="submission" date="2022-11" db="UniProtKB">
        <authorList>
            <consortium name="WormBaseParasite"/>
        </authorList>
    </citation>
    <scope>IDENTIFICATION</scope>
</reference>
<evidence type="ECO:0000313" key="3">
    <source>
        <dbReference type="Proteomes" id="UP000887563"/>
    </source>
</evidence>
<evidence type="ECO:0000256" key="2">
    <source>
        <dbReference type="SAM" id="Phobius"/>
    </source>
</evidence>
<proteinExistence type="inferred from homology"/>
<dbReference type="WBParaSite" id="Minc3s02788g31570">
    <property type="protein sequence ID" value="Minc3s02788g31570"/>
    <property type="gene ID" value="Minc3s02788g31570"/>
</dbReference>
<dbReference type="InterPro" id="IPR001563">
    <property type="entry name" value="Peptidase_S10"/>
</dbReference>
<comment type="similarity">
    <text evidence="1">Belongs to the peptidase S10 family.</text>
</comment>
<sequence>MKKENFLKIFIQIYFILFIFINYVEPQNNTDEIISLPGLKFKPNFKQYSGYLKASDNDFLFYWLVTSQNNNAKGPLIVWFNAPGADTSQGCSPLSILFSKMGPYSINSNGTIDKNEYSWNKRASLLFIEAPKGNGFSFAKDGNYRTGDNQTADENYVALKQFFNKYPVYKKNELYFAGMSYAGYTAPLLARRVLDGNKNFRLNLKGILLYNPILNVYLNKNMAAQFAYSHGFADEHLWNDFKANCCKGCVDPSNCDINFLRGECRYKTVGIVDVLMSQRVYPFDIYRDCPVAQENLEPGEPCLYISGAKFIYDYLNQEQVQKALHIQLMNNEWKICSGIGNYLYHTEYDDISPILAGLLKEKIRIMIFNGDTDALNIYLTAQKIVENLGQKLTAPKQPWLINGQIGGFKTEHGKLLTFATVRGQGQLIHLYAAEIAEYILNKFLNNLPL</sequence>
<evidence type="ECO:0000256" key="1">
    <source>
        <dbReference type="ARBA" id="ARBA00009431"/>
    </source>
</evidence>
<keyword evidence="2" id="KW-0472">Membrane</keyword>
<protein>
    <submittedName>
        <fullName evidence="4">Serine carboxypeptidase</fullName>
    </submittedName>
</protein>
<dbReference type="Gene3D" id="3.40.50.1820">
    <property type="entry name" value="alpha/beta hydrolase"/>
    <property type="match status" value="1"/>
</dbReference>
<dbReference type="Proteomes" id="UP000887563">
    <property type="component" value="Unplaced"/>
</dbReference>
<evidence type="ECO:0000313" key="4">
    <source>
        <dbReference type="WBParaSite" id="Minc3s02788g31570"/>
    </source>
</evidence>
<organism evidence="3 4">
    <name type="scientific">Meloidogyne incognita</name>
    <name type="common">Southern root-knot nematode worm</name>
    <name type="synonym">Oxyuris incognita</name>
    <dbReference type="NCBI Taxonomy" id="6306"/>
    <lineage>
        <taxon>Eukaryota</taxon>
        <taxon>Metazoa</taxon>
        <taxon>Ecdysozoa</taxon>
        <taxon>Nematoda</taxon>
        <taxon>Chromadorea</taxon>
        <taxon>Rhabditida</taxon>
        <taxon>Tylenchina</taxon>
        <taxon>Tylenchomorpha</taxon>
        <taxon>Tylenchoidea</taxon>
        <taxon>Meloidogynidae</taxon>
        <taxon>Meloidogyninae</taxon>
        <taxon>Meloidogyne</taxon>
        <taxon>Meloidogyne incognita group</taxon>
    </lineage>
</organism>
<keyword evidence="3" id="KW-1185">Reference proteome</keyword>
<feature type="transmembrane region" description="Helical" evidence="2">
    <location>
        <begin position="7"/>
        <end position="24"/>
    </location>
</feature>
<dbReference type="AlphaFoldDB" id="A0A914MUV7"/>
<keyword evidence="2" id="KW-1133">Transmembrane helix</keyword>
<dbReference type="GO" id="GO:0004185">
    <property type="term" value="F:serine-type carboxypeptidase activity"/>
    <property type="evidence" value="ECO:0007669"/>
    <property type="project" value="InterPro"/>
</dbReference>
<dbReference type="PANTHER" id="PTHR11802:SF418">
    <property type="entry name" value="SERINE CARBOXYPEPTIDASE CTSA-1.1"/>
    <property type="match status" value="1"/>
</dbReference>
<dbReference type="Pfam" id="PF00450">
    <property type="entry name" value="Peptidase_S10"/>
    <property type="match status" value="1"/>
</dbReference>
<dbReference type="InterPro" id="IPR029058">
    <property type="entry name" value="AB_hydrolase_fold"/>
</dbReference>
<accession>A0A914MUV7</accession>
<keyword evidence="2" id="KW-0812">Transmembrane</keyword>
<dbReference type="PANTHER" id="PTHR11802">
    <property type="entry name" value="SERINE PROTEASE FAMILY S10 SERINE CARBOXYPEPTIDASE"/>
    <property type="match status" value="1"/>
</dbReference>
<dbReference type="GO" id="GO:0006508">
    <property type="term" value="P:proteolysis"/>
    <property type="evidence" value="ECO:0007669"/>
    <property type="project" value="InterPro"/>
</dbReference>